<dbReference type="AlphaFoldDB" id="A0A8K0KSR6"/>
<dbReference type="InterPro" id="IPR012337">
    <property type="entry name" value="RNaseH-like_sf"/>
</dbReference>
<evidence type="ECO:0000259" key="1">
    <source>
        <dbReference type="PROSITE" id="PS50994"/>
    </source>
</evidence>
<reference evidence="2" key="2">
    <citation type="submission" date="2017-10" db="EMBL/GenBank/DDBJ databases">
        <title>Ladona fulva Genome sequencing and assembly.</title>
        <authorList>
            <person name="Murali S."/>
            <person name="Richards S."/>
            <person name="Bandaranaike D."/>
            <person name="Bellair M."/>
            <person name="Blankenburg K."/>
            <person name="Chao H."/>
            <person name="Dinh H."/>
            <person name="Doddapaneni H."/>
            <person name="Dugan-Rocha S."/>
            <person name="Elkadiri S."/>
            <person name="Gnanaolivu R."/>
            <person name="Hernandez B."/>
            <person name="Skinner E."/>
            <person name="Javaid M."/>
            <person name="Lee S."/>
            <person name="Li M."/>
            <person name="Ming W."/>
            <person name="Munidasa M."/>
            <person name="Muniz J."/>
            <person name="Nguyen L."/>
            <person name="Hughes D."/>
            <person name="Osuji N."/>
            <person name="Pu L.-L."/>
            <person name="Puazo M."/>
            <person name="Qu C."/>
            <person name="Quiroz J."/>
            <person name="Raj R."/>
            <person name="Weissenberger G."/>
            <person name="Xin Y."/>
            <person name="Zou X."/>
            <person name="Han Y."/>
            <person name="Worley K."/>
            <person name="Muzny D."/>
            <person name="Gibbs R."/>
        </authorList>
    </citation>
    <scope>NUCLEOTIDE SEQUENCE</scope>
    <source>
        <strain evidence="2">Sampled in the wild</strain>
    </source>
</reference>
<accession>A0A8K0KSR6</accession>
<dbReference type="PROSITE" id="PS50994">
    <property type="entry name" value="INTEGRASE"/>
    <property type="match status" value="1"/>
</dbReference>
<comment type="caution">
    <text evidence="2">The sequence shown here is derived from an EMBL/GenBank/DDBJ whole genome shotgun (WGS) entry which is preliminary data.</text>
</comment>
<dbReference type="GO" id="GO:0015074">
    <property type="term" value="P:DNA integration"/>
    <property type="evidence" value="ECO:0007669"/>
    <property type="project" value="InterPro"/>
</dbReference>
<evidence type="ECO:0000313" key="2">
    <source>
        <dbReference type="EMBL" id="KAG8240310.1"/>
    </source>
</evidence>
<feature type="domain" description="Integrase catalytic" evidence="1">
    <location>
        <begin position="9"/>
        <end position="167"/>
    </location>
</feature>
<evidence type="ECO:0000313" key="3">
    <source>
        <dbReference type="Proteomes" id="UP000792457"/>
    </source>
</evidence>
<organism evidence="2 3">
    <name type="scientific">Ladona fulva</name>
    <name type="common">Scarce chaser dragonfly</name>
    <name type="synonym">Libellula fulva</name>
    <dbReference type="NCBI Taxonomy" id="123851"/>
    <lineage>
        <taxon>Eukaryota</taxon>
        <taxon>Metazoa</taxon>
        <taxon>Ecdysozoa</taxon>
        <taxon>Arthropoda</taxon>
        <taxon>Hexapoda</taxon>
        <taxon>Insecta</taxon>
        <taxon>Pterygota</taxon>
        <taxon>Palaeoptera</taxon>
        <taxon>Odonata</taxon>
        <taxon>Epiprocta</taxon>
        <taxon>Anisoptera</taxon>
        <taxon>Libelluloidea</taxon>
        <taxon>Libellulidae</taxon>
        <taxon>Ladona</taxon>
    </lineage>
</organism>
<dbReference type="InterPro" id="IPR036397">
    <property type="entry name" value="RNaseH_sf"/>
</dbReference>
<reference evidence="2" key="1">
    <citation type="submission" date="2013-04" db="EMBL/GenBank/DDBJ databases">
        <authorList>
            <person name="Qu J."/>
            <person name="Murali S.C."/>
            <person name="Bandaranaike D."/>
            <person name="Bellair M."/>
            <person name="Blankenburg K."/>
            <person name="Chao H."/>
            <person name="Dinh H."/>
            <person name="Doddapaneni H."/>
            <person name="Downs B."/>
            <person name="Dugan-Rocha S."/>
            <person name="Elkadiri S."/>
            <person name="Gnanaolivu R.D."/>
            <person name="Hernandez B."/>
            <person name="Javaid M."/>
            <person name="Jayaseelan J.C."/>
            <person name="Lee S."/>
            <person name="Li M."/>
            <person name="Ming W."/>
            <person name="Munidasa M."/>
            <person name="Muniz J."/>
            <person name="Nguyen L."/>
            <person name="Ongeri F."/>
            <person name="Osuji N."/>
            <person name="Pu L.-L."/>
            <person name="Puazo M."/>
            <person name="Qu C."/>
            <person name="Quiroz J."/>
            <person name="Raj R."/>
            <person name="Weissenberger G."/>
            <person name="Xin Y."/>
            <person name="Zou X."/>
            <person name="Han Y."/>
            <person name="Richards S."/>
            <person name="Worley K."/>
            <person name="Muzny D."/>
            <person name="Gibbs R."/>
        </authorList>
    </citation>
    <scope>NUCLEOTIDE SEQUENCE</scope>
    <source>
        <strain evidence="2">Sampled in the wild</strain>
    </source>
</reference>
<dbReference type="InterPro" id="IPR050951">
    <property type="entry name" value="Retrovirus_Pol_polyprotein"/>
</dbReference>
<sequence>MAGEMRPRELVSPWSIVATDIIGPLPRSRSGNRYVLVFLDTGTRWPIAIPLRSIKSEDVVKYLLNNVINHWGCPEVLLSDNGPQFRSNILRRACESYGIQLAHTAPYHPRANPTERCIQTLKTMISIYCRGSQKTWDEALPHLMFALRTARQESTGYSPAFLNLGRELRGPNEPFRKLADGNQAPFEPTAYHRALKERLNKCYENATRTMRKASERQARYFNLRRRSVEFPIGALVWRRNHTLSDASKARTAKLEPKFIGPFKIAKRTSSTVYELETLRGKTAGAVHVEDLRPVSS</sequence>
<dbReference type="Pfam" id="PF24626">
    <property type="entry name" value="SH3_Tf2-1"/>
    <property type="match status" value="1"/>
</dbReference>
<dbReference type="FunFam" id="3.30.420.10:FF:000032">
    <property type="entry name" value="Retrovirus-related Pol polyprotein from transposon 297-like Protein"/>
    <property type="match status" value="1"/>
</dbReference>
<dbReference type="GO" id="GO:0003676">
    <property type="term" value="F:nucleic acid binding"/>
    <property type="evidence" value="ECO:0007669"/>
    <property type="project" value="InterPro"/>
</dbReference>
<gene>
    <name evidence="2" type="ORF">J437_LFUL018720</name>
</gene>
<dbReference type="InterPro" id="IPR001584">
    <property type="entry name" value="Integrase_cat-core"/>
</dbReference>
<dbReference type="Pfam" id="PF00665">
    <property type="entry name" value="rve"/>
    <property type="match status" value="1"/>
</dbReference>
<dbReference type="PANTHER" id="PTHR37984:SF5">
    <property type="entry name" value="PROTEIN NYNRIN-LIKE"/>
    <property type="match status" value="1"/>
</dbReference>
<dbReference type="InterPro" id="IPR056924">
    <property type="entry name" value="SH3_Tf2-1"/>
</dbReference>
<dbReference type="Proteomes" id="UP000792457">
    <property type="component" value="Unassembled WGS sequence"/>
</dbReference>
<dbReference type="OrthoDB" id="10060729at2759"/>
<dbReference type="SUPFAM" id="SSF53098">
    <property type="entry name" value="Ribonuclease H-like"/>
    <property type="match status" value="1"/>
</dbReference>
<protein>
    <recommendedName>
        <fullName evidence="1">Integrase catalytic domain-containing protein</fullName>
    </recommendedName>
</protein>
<name>A0A8K0KSR6_LADFU</name>
<keyword evidence="3" id="KW-1185">Reference proteome</keyword>
<proteinExistence type="predicted"/>
<dbReference type="PANTHER" id="PTHR37984">
    <property type="entry name" value="PROTEIN CBG26694"/>
    <property type="match status" value="1"/>
</dbReference>
<dbReference type="Gene3D" id="3.30.420.10">
    <property type="entry name" value="Ribonuclease H-like superfamily/Ribonuclease H"/>
    <property type="match status" value="1"/>
</dbReference>
<dbReference type="EMBL" id="KZ312450">
    <property type="protein sequence ID" value="KAG8240310.1"/>
    <property type="molecule type" value="Genomic_DNA"/>
</dbReference>